<evidence type="ECO:0000256" key="5">
    <source>
        <dbReference type="ARBA" id="ARBA00022927"/>
    </source>
</evidence>
<feature type="transmembrane region" description="Helical" evidence="9">
    <location>
        <begin position="115"/>
        <end position="135"/>
    </location>
</feature>
<evidence type="ECO:0000256" key="6">
    <source>
        <dbReference type="ARBA" id="ARBA00022989"/>
    </source>
</evidence>
<feature type="transmembrane region" description="Helical" evidence="9">
    <location>
        <begin position="262"/>
        <end position="288"/>
    </location>
</feature>
<feature type="transmembrane region" description="Helical" evidence="9">
    <location>
        <begin position="308"/>
        <end position="329"/>
    </location>
</feature>
<feature type="transmembrane region" description="Helical" evidence="9">
    <location>
        <begin position="214"/>
        <end position="241"/>
    </location>
</feature>
<reference evidence="11 12" key="1">
    <citation type="submission" date="2019-08" db="EMBL/GenBank/DDBJ databases">
        <title>Highly reduced genomes of protist endosymbionts show evolutionary convergence.</title>
        <authorList>
            <person name="George E."/>
            <person name="Husnik F."/>
            <person name="Tashyreva D."/>
            <person name="Prokopchuk G."/>
            <person name="Horak A."/>
            <person name="Kwong W.K."/>
            <person name="Lukes J."/>
            <person name="Keeling P.J."/>
        </authorList>
    </citation>
    <scope>NUCLEOTIDE SEQUENCE [LARGE SCALE GENOMIC DNA]</scope>
    <source>
        <strain evidence="11">1604LC</strain>
    </source>
</reference>
<dbReference type="OrthoDB" id="9809248at2"/>
<accession>A0A5C0UHC6</accession>
<keyword evidence="6 9" id="KW-1133">Transmembrane helix</keyword>
<dbReference type="InterPro" id="IPR002208">
    <property type="entry name" value="SecY/SEC61-alpha"/>
</dbReference>
<evidence type="ECO:0000256" key="8">
    <source>
        <dbReference type="ARBA" id="ARBA00023136"/>
    </source>
</evidence>
<dbReference type="NCBIfam" id="TIGR00967">
    <property type="entry name" value="3a0501s007"/>
    <property type="match status" value="1"/>
</dbReference>
<feature type="transmembrane region" description="Helical" evidence="9">
    <location>
        <begin position="20"/>
        <end position="39"/>
    </location>
</feature>
<dbReference type="PIRSF" id="PIRSF004557">
    <property type="entry name" value="SecY"/>
    <property type="match status" value="1"/>
</dbReference>
<dbReference type="GO" id="GO:0006605">
    <property type="term" value="P:protein targeting"/>
    <property type="evidence" value="ECO:0007669"/>
    <property type="project" value="UniProtKB-UniRule"/>
</dbReference>
<dbReference type="GO" id="GO:0005886">
    <property type="term" value="C:plasma membrane"/>
    <property type="evidence" value="ECO:0007669"/>
    <property type="project" value="UniProtKB-SubCell"/>
</dbReference>
<dbReference type="PANTHER" id="PTHR10906">
    <property type="entry name" value="SECY/SEC61-ALPHA FAMILY MEMBER"/>
    <property type="match status" value="1"/>
</dbReference>
<comment type="function">
    <text evidence="9">The central subunit of the protein translocation channel SecYEG. Consists of two halves formed by TMs 1-5 and 6-10. These two domains form a lateral gate at the front which open onto the bilayer between TMs 2 and 7, and are clamped together by SecE at the back. The channel is closed by both a pore ring composed of hydrophobic SecY resides and a short helix (helix 2A) on the extracellular side of the membrane which forms a plug. The plug probably moves laterally to allow the channel to open. The ring and the pore may move independently.</text>
</comment>
<evidence type="ECO:0000313" key="11">
    <source>
        <dbReference type="EMBL" id="QEK38722.1"/>
    </source>
</evidence>
<keyword evidence="9" id="KW-1003">Cell membrane</keyword>
<sequence>MNSIFNNMKTFKDVMSRISFTFFIVCLYRFAVFVPIAGIDLTAVSSFLETKFNAKFFSIFNSFSGRALERMSIMSLGLAPYISASIVIQLLTSSVPKFRELKKDGPSGQAKIKQYTRYLTLLLVILQSYSLSLFLEYSSEANNPLVMYPGYFFRISTVLSLMGSTLLVMWFAEQITARGIGNGSSMLIFVNIISASFIGSINFIGMIFKGHVSLPYALFYIALICTLLLIVVIFESAMRVVPIQFPNNRMMMNKNHEMPVKLNVSGVLPPMFAQMFLGFIIFGLNSLLNLSFLNLSDSYKNLLHNNNLNIALKAIMIMFFAFVYATMTFNPEEVADNLKKNGVFVPGVRPGEKTKQFFTKLITHLTVFGSVYLVSISIIPDFLLDKSSDIYINGTSLLIIVGVTLEFFSHVHSHISSNKMKTGKFRR</sequence>
<dbReference type="KEGG" id="cpri:FZC34_02285"/>
<evidence type="ECO:0000256" key="10">
    <source>
        <dbReference type="RuleBase" id="RU004349"/>
    </source>
</evidence>
<dbReference type="InterPro" id="IPR023201">
    <property type="entry name" value="SecY_dom_sf"/>
</dbReference>
<name>A0A5C0UHC6_9PROT</name>
<dbReference type="Proteomes" id="UP000325004">
    <property type="component" value="Chromosome"/>
</dbReference>
<evidence type="ECO:0000256" key="3">
    <source>
        <dbReference type="ARBA" id="ARBA00022448"/>
    </source>
</evidence>
<feature type="transmembrane region" description="Helical" evidence="9">
    <location>
        <begin position="184"/>
        <end position="208"/>
    </location>
</feature>
<keyword evidence="4 9" id="KW-0812">Transmembrane</keyword>
<feature type="transmembrane region" description="Helical" evidence="9">
    <location>
        <begin position="73"/>
        <end position="95"/>
    </location>
</feature>
<dbReference type="EMBL" id="CP043316">
    <property type="protein sequence ID" value="QEK38722.1"/>
    <property type="molecule type" value="Genomic_DNA"/>
</dbReference>
<dbReference type="Gene3D" id="1.10.3370.10">
    <property type="entry name" value="SecY subunit domain"/>
    <property type="match status" value="1"/>
</dbReference>
<dbReference type="HAMAP" id="MF_01465">
    <property type="entry name" value="SecY"/>
    <property type="match status" value="1"/>
</dbReference>
<proteinExistence type="inferred from homology"/>
<feature type="transmembrane region" description="Helical" evidence="9">
    <location>
        <begin position="361"/>
        <end position="384"/>
    </location>
</feature>
<keyword evidence="3 9" id="KW-0813">Transport</keyword>
<evidence type="ECO:0000313" key="12">
    <source>
        <dbReference type="Proteomes" id="UP000325004"/>
    </source>
</evidence>
<keyword evidence="7 9" id="KW-0811">Translocation</keyword>
<dbReference type="GO" id="GO:0065002">
    <property type="term" value="P:intracellular protein transmembrane transport"/>
    <property type="evidence" value="ECO:0007669"/>
    <property type="project" value="UniProtKB-UniRule"/>
</dbReference>
<comment type="subunit">
    <text evidence="9">Component of the Sec protein translocase complex. Heterotrimer consisting of SecY, SecE and SecG subunits. The heterotrimers can form oligomers, although 1 heterotrimer is thought to be able to translocate proteins. Interacts with the ribosome. Interacts with SecDF, and other proteins may be involved. Interacts with SecA.</text>
</comment>
<gene>
    <name evidence="9 11" type="primary">secY</name>
    <name evidence="11" type="ORF">FZC34_02285</name>
</gene>
<dbReference type="RefSeq" id="WP_148971843.1">
    <property type="nucleotide sequence ID" value="NZ_CP043316.1"/>
</dbReference>
<evidence type="ECO:0000256" key="7">
    <source>
        <dbReference type="ARBA" id="ARBA00023010"/>
    </source>
</evidence>
<comment type="subcellular location">
    <subcellularLocation>
        <location evidence="9">Cell membrane</location>
        <topology evidence="9">Multi-pass membrane protein</topology>
    </subcellularLocation>
    <subcellularLocation>
        <location evidence="1">Membrane</location>
        <topology evidence="1">Multi-pass membrane protein</topology>
    </subcellularLocation>
</comment>
<evidence type="ECO:0000256" key="4">
    <source>
        <dbReference type="ARBA" id="ARBA00022692"/>
    </source>
</evidence>
<dbReference type="InterPro" id="IPR026593">
    <property type="entry name" value="SecY"/>
</dbReference>
<feature type="transmembrane region" description="Helical" evidence="9">
    <location>
        <begin position="151"/>
        <end position="172"/>
    </location>
</feature>
<evidence type="ECO:0000256" key="9">
    <source>
        <dbReference type="HAMAP-Rule" id="MF_01465"/>
    </source>
</evidence>
<dbReference type="AlphaFoldDB" id="A0A5C0UHC6"/>
<comment type="similarity">
    <text evidence="2 9 10">Belongs to the SecY/SEC61-alpha family.</text>
</comment>
<dbReference type="Pfam" id="PF00344">
    <property type="entry name" value="SecY"/>
    <property type="match status" value="1"/>
</dbReference>
<evidence type="ECO:0000256" key="1">
    <source>
        <dbReference type="ARBA" id="ARBA00004141"/>
    </source>
</evidence>
<keyword evidence="12" id="KW-1185">Reference proteome</keyword>
<keyword evidence="8 9" id="KW-0472">Membrane</keyword>
<dbReference type="GO" id="GO:0043952">
    <property type="term" value="P:protein transport by the Sec complex"/>
    <property type="evidence" value="ECO:0007669"/>
    <property type="project" value="UniProtKB-UniRule"/>
</dbReference>
<keyword evidence="5 9" id="KW-0653">Protein transport</keyword>
<dbReference type="PROSITE" id="PS00755">
    <property type="entry name" value="SECY_1"/>
    <property type="match status" value="1"/>
</dbReference>
<protein>
    <recommendedName>
        <fullName evidence="9">Protein translocase subunit SecY</fullName>
    </recommendedName>
</protein>
<organism evidence="11 12">
    <name type="scientific">Candidatus Cytomitobacter primus</name>
    <dbReference type="NCBI Taxonomy" id="2066024"/>
    <lineage>
        <taxon>Bacteria</taxon>
        <taxon>Pseudomonadati</taxon>
        <taxon>Pseudomonadota</taxon>
        <taxon>Alphaproteobacteria</taxon>
        <taxon>Holosporales</taxon>
        <taxon>Holosporaceae</taxon>
        <taxon>Candidatus Cytomitobacter</taxon>
    </lineage>
</organism>
<evidence type="ECO:0000256" key="2">
    <source>
        <dbReference type="ARBA" id="ARBA00005751"/>
    </source>
</evidence>
<dbReference type="InterPro" id="IPR030659">
    <property type="entry name" value="SecY_CS"/>
</dbReference>
<dbReference type="SUPFAM" id="SSF103491">
    <property type="entry name" value="Preprotein translocase SecY subunit"/>
    <property type="match status" value="1"/>
</dbReference>
<dbReference type="PRINTS" id="PR00303">
    <property type="entry name" value="SECYTRNLCASE"/>
</dbReference>
<feature type="transmembrane region" description="Helical" evidence="9">
    <location>
        <begin position="390"/>
        <end position="411"/>
    </location>
</feature>